<dbReference type="InterPro" id="IPR001387">
    <property type="entry name" value="Cro/C1-type_HTH"/>
</dbReference>
<dbReference type="AlphaFoldDB" id="A0A0M0L5Q3"/>
<dbReference type="SMART" id="SM00530">
    <property type="entry name" value="HTH_XRE"/>
    <property type="match status" value="1"/>
</dbReference>
<gene>
    <name evidence="2" type="ORF">AMD01_11330</name>
</gene>
<dbReference type="GO" id="GO:0003677">
    <property type="term" value="F:DNA binding"/>
    <property type="evidence" value="ECO:0007669"/>
    <property type="project" value="UniProtKB-KW"/>
</dbReference>
<dbReference type="SUPFAM" id="SSF47413">
    <property type="entry name" value="lambda repressor-like DNA-binding domains"/>
    <property type="match status" value="1"/>
</dbReference>
<keyword evidence="3" id="KW-1185">Reference proteome</keyword>
<sequence length="74" mass="8446">MPIKAKIKLKEVLLSRDLTQKQLAEMTGIREAAISSLVRNHIERVSLHHLEKIATSLEITDTNELIELVEENEN</sequence>
<dbReference type="PROSITE" id="PS50943">
    <property type="entry name" value="HTH_CROC1"/>
    <property type="match status" value="1"/>
</dbReference>
<feature type="domain" description="HTH cro/C1-type" evidence="1">
    <location>
        <begin position="9"/>
        <end position="65"/>
    </location>
</feature>
<dbReference type="Proteomes" id="UP000037558">
    <property type="component" value="Unassembled WGS sequence"/>
</dbReference>
<proteinExistence type="predicted"/>
<dbReference type="OrthoDB" id="2186666at2"/>
<comment type="caution">
    <text evidence="2">The sequence shown here is derived from an EMBL/GenBank/DDBJ whole genome shotgun (WGS) entry which is preliminary data.</text>
</comment>
<dbReference type="Pfam" id="PF13443">
    <property type="entry name" value="HTH_26"/>
    <property type="match status" value="1"/>
</dbReference>
<dbReference type="Gene3D" id="1.10.260.40">
    <property type="entry name" value="lambda repressor-like DNA-binding domains"/>
    <property type="match status" value="1"/>
</dbReference>
<dbReference type="PATRIC" id="fig|284581.3.peg.2380"/>
<name>A0A0M0L5Q3_9BACI</name>
<accession>A0A0M0L5Q3</accession>
<organism evidence="2 3">
    <name type="scientific">Priestia koreensis</name>
    <dbReference type="NCBI Taxonomy" id="284581"/>
    <lineage>
        <taxon>Bacteria</taxon>
        <taxon>Bacillati</taxon>
        <taxon>Bacillota</taxon>
        <taxon>Bacilli</taxon>
        <taxon>Bacillales</taxon>
        <taxon>Bacillaceae</taxon>
        <taxon>Priestia</taxon>
    </lineage>
</organism>
<evidence type="ECO:0000313" key="2">
    <source>
        <dbReference type="EMBL" id="KOO46415.1"/>
    </source>
</evidence>
<keyword evidence="2" id="KW-0238">DNA-binding</keyword>
<dbReference type="CDD" id="cd00093">
    <property type="entry name" value="HTH_XRE"/>
    <property type="match status" value="1"/>
</dbReference>
<reference evidence="3" key="1">
    <citation type="submission" date="2015-08" db="EMBL/GenBank/DDBJ databases">
        <title>Fjat-14210 dsm16467.</title>
        <authorList>
            <person name="Liu B."/>
            <person name="Wang J."/>
            <person name="Zhu Y."/>
            <person name="Liu G."/>
            <person name="Chen Q."/>
            <person name="Chen Z."/>
            <person name="Lan J."/>
            <person name="Che J."/>
            <person name="Ge C."/>
            <person name="Shi H."/>
            <person name="Pan Z."/>
            <person name="Liu X."/>
        </authorList>
    </citation>
    <scope>NUCLEOTIDE SEQUENCE [LARGE SCALE GENOMIC DNA]</scope>
    <source>
        <strain evidence="3">DSM 16467</strain>
    </source>
</reference>
<dbReference type="EMBL" id="LILC01000013">
    <property type="protein sequence ID" value="KOO46415.1"/>
    <property type="molecule type" value="Genomic_DNA"/>
</dbReference>
<dbReference type="InterPro" id="IPR010982">
    <property type="entry name" value="Lambda_DNA-bd_dom_sf"/>
</dbReference>
<dbReference type="RefSeq" id="WP_053401504.1">
    <property type="nucleotide sequence ID" value="NZ_LILC01000013.1"/>
</dbReference>
<evidence type="ECO:0000313" key="3">
    <source>
        <dbReference type="Proteomes" id="UP000037558"/>
    </source>
</evidence>
<protein>
    <submittedName>
        <fullName evidence="2">DNA-binding protein</fullName>
    </submittedName>
</protein>
<dbReference type="STRING" id="284581.AMD01_11330"/>
<evidence type="ECO:0000259" key="1">
    <source>
        <dbReference type="PROSITE" id="PS50943"/>
    </source>
</evidence>